<keyword evidence="6" id="KW-1185">Reference proteome</keyword>
<name>A0A8X7XI76_POLSE</name>
<dbReference type="Pfam" id="PF08514">
    <property type="entry name" value="STAG"/>
    <property type="match status" value="1"/>
</dbReference>
<dbReference type="GO" id="GO:0000785">
    <property type="term" value="C:chromatin"/>
    <property type="evidence" value="ECO:0007669"/>
    <property type="project" value="TreeGrafter"/>
</dbReference>
<sequence>VVDDWIDRYKTERKLGLLELINFIIHCCGCKGVVTPELFKDLQNAQIINQLTKEFKKDSSCYPLSMSTPEWKKFGANMSEFLSILVQRCQNSILYDDGLMDSVIPFLTGLSDSQIRAFRHTGTLAGERRCVVSADVDSSPIGEDYLKLEKAGRSAASVTQLRGTGAAGTPASAESAASSTVQEGTIELSELKVLLAELTQDINKSEKANEKATAKAHERQKQEMKQANEWLRQEIQQANERLRQEVQLELRQVLGKIEERIQKNSVKLSTLADQLEHLNETFTNRIEMAEHSAASAEERAVNVSLECKKLREKLGDRLAALEDGSRRYNVRIEGLRRIESSNPVKFAAELFLK</sequence>
<comment type="caution">
    <text evidence="5">The sequence shown here is derived from an EMBL/GenBank/DDBJ whole genome shotgun (WGS) entry which is preliminary data.</text>
</comment>
<evidence type="ECO:0000256" key="1">
    <source>
        <dbReference type="ARBA" id="ARBA00005486"/>
    </source>
</evidence>
<dbReference type="GO" id="GO:0007062">
    <property type="term" value="P:sister chromatid cohesion"/>
    <property type="evidence" value="ECO:0007669"/>
    <property type="project" value="TreeGrafter"/>
</dbReference>
<evidence type="ECO:0000256" key="3">
    <source>
        <dbReference type="SAM" id="MobiDB-lite"/>
    </source>
</evidence>
<feature type="non-terminal residue" evidence="5">
    <location>
        <position position="1"/>
    </location>
</feature>
<feature type="domain" description="STAG" evidence="4">
    <location>
        <begin position="62"/>
        <end position="125"/>
    </location>
</feature>
<dbReference type="EMBL" id="JAATIS010000485">
    <property type="protein sequence ID" value="KAG2468786.1"/>
    <property type="molecule type" value="Genomic_DNA"/>
</dbReference>
<dbReference type="PANTHER" id="PTHR11199:SF0">
    <property type="entry name" value="LD34181P-RELATED"/>
    <property type="match status" value="1"/>
</dbReference>
<dbReference type="InterPro" id="IPR039662">
    <property type="entry name" value="Cohesin_Scc3/SA"/>
</dbReference>
<feature type="coiled-coil region" evidence="2">
    <location>
        <begin position="188"/>
        <end position="313"/>
    </location>
</feature>
<reference evidence="5 6" key="1">
    <citation type="journal article" date="2021" name="Cell">
        <title>Tracing the genetic footprints of vertebrate landing in non-teleost ray-finned fishes.</title>
        <authorList>
            <person name="Bi X."/>
            <person name="Wang K."/>
            <person name="Yang L."/>
            <person name="Pan H."/>
            <person name="Jiang H."/>
            <person name="Wei Q."/>
            <person name="Fang M."/>
            <person name="Yu H."/>
            <person name="Zhu C."/>
            <person name="Cai Y."/>
            <person name="He Y."/>
            <person name="Gan X."/>
            <person name="Zeng H."/>
            <person name="Yu D."/>
            <person name="Zhu Y."/>
            <person name="Jiang H."/>
            <person name="Qiu Q."/>
            <person name="Yang H."/>
            <person name="Zhang Y.E."/>
            <person name="Wang W."/>
            <person name="Zhu M."/>
            <person name="He S."/>
            <person name="Zhang G."/>
        </authorList>
    </citation>
    <scope>NUCLEOTIDE SEQUENCE [LARGE SCALE GENOMIC DNA]</scope>
    <source>
        <strain evidence="5">Bchr_013</strain>
    </source>
</reference>
<feature type="region of interest" description="Disordered" evidence="3">
    <location>
        <begin position="159"/>
        <end position="180"/>
    </location>
</feature>
<evidence type="ECO:0000259" key="4">
    <source>
        <dbReference type="Pfam" id="PF08514"/>
    </source>
</evidence>
<gene>
    <name evidence="5" type="primary">Stag2_1</name>
    <name evidence="5" type="ORF">GTO96_0014668</name>
</gene>
<dbReference type="AlphaFoldDB" id="A0A8X7XI76"/>
<dbReference type="GO" id="GO:0003682">
    <property type="term" value="F:chromatin binding"/>
    <property type="evidence" value="ECO:0007669"/>
    <property type="project" value="TreeGrafter"/>
</dbReference>
<organism evidence="5 6">
    <name type="scientific">Polypterus senegalus</name>
    <name type="common">Senegal bichir</name>
    <dbReference type="NCBI Taxonomy" id="55291"/>
    <lineage>
        <taxon>Eukaryota</taxon>
        <taxon>Metazoa</taxon>
        <taxon>Chordata</taxon>
        <taxon>Craniata</taxon>
        <taxon>Vertebrata</taxon>
        <taxon>Euteleostomi</taxon>
        <taxon>Actinopterygii</taxon>
        <taxon>Polypteriformes</taxon>
        <taxon>Polypteridae</taxon>
        <taxon>Polypterus</taxon>
    </lineage>
</organism>
<dbReference type="PANTHER" id="PTHR11199">
    <property type="entry name" value="STROMAL ANTIGEN"/>
    <property type="match status" value="1"/>
</dbReference>
<protein>
    <submittedName>
        <fullName evidence="5">STAG2 protein</fullName>
    </submittedName>
</protein>
<dbReference type="Proteomes" id="UP000886611">
    <property type="component" value="Unassembled WGS sequence"/>
</dbReference>
<comment type="similarity">
    <text evidence="1">Belongs to the SCC3 family.</text>
</comment>
<accession>A0A8X7XI76</accession>
<proteinExistence type="inferred from homology"/>
<dbReference type="GO" id="GO:0008278">
    <property type="term" value="C:cohesin complex"/>
    <property type="evidence" value="ECO:0007669"/>
    <property type="project" value="TreeGrafter"/>
</dbReference>
<evidence type="ECO:0000313" key="5">
    <source>
        <dbReference type="EMBL" id="KAG2468786.1"/>
    </source>
</evidence>
<feature type="compositionally biased region" description="Low complexity" evidence="3">
    <location>
        <begin position="163"/>
        <end position="180"/>
    </location>
</feature>
<dbReference type="GO" id="GO:0005634">
    <property type="term" value="C:nucleus"/>
    <property type="evidence" value="ECO:0007669"/>
    <property type="project" value="TreeGrafter"/>
</dbReference>
<evidence type="ECO:0000313" key="6">
    <source>
        <dbReference type="Proteomes" id="UP000886611"/>
    </source>
</evidence>
<keyword evidence="2" id="KW-0175">Coiled coil</keyword>
<dbReference type="InterPro" id="IPR013721">
    <property type="entry name" value="STAG"/>
</dbReference>
<evidence type="ECO:0000256" key="2">
    <source>
        <dbReference type="SAM" id="Coils"/>
    </source>
</evidence>
<feature type="non-terminal residue" evidence="5">
    <location>
        <position position="353"/>
    </location>
</feature>